<dbReference type="InParanoid" id="C7R633"/>
<accession>C7R633</accession>
<dbReference type="EMBL" id="CP001707">
    <property type="protein sequence ID" value="ACV25464.1"/>
    <property type="molecule type" value="Genomic_DNA"/>
</dbReference>
<dbReference type="Proteomes" id="UP000001231">
    <property type="component" value="Chromosome"/>
</dbReference>
<dbReference type="STRING" id="523791.Kkor_0042"/>
<sequence length="269" mass="30860">MVKNLRKVLFRIERGLPVDWTKAKKNLLSLGISQKSMSQALSVTAYGGNDYRVEVKDKKIFDEILLLIEPANKSTRSAASLSGNTHLSQVNGAMLAVWYANEAIPINRVFKDEESCPSPDRKNALIIENEECFLFKEDTFKFVRDFCNVDMDEDDVEFIYGSGNSITNRRIIPYLKAFKGEVYCLFDIDLGGLRIYANLISAGLEKEKIHYLIPEDLEERLVKSRREATEKELGELSQVYGITEKTDRIISALRYYKKTIEQESYRAEK</sequence>
<proteinExistence type="predicted"/>
<name>C7R633_KANKD</name>
<organism evidence="1 2">
    <name type="scientific">Kangiella koreensis (strain DSM 16069 / JCM 12317 / KCTC 12182 / SW-125)</name>
    <dbReference type="NCBI Taxonomy" id="523791"/>
    <lineage>
        <taxon>Bacteria</taxon>
        <taxon>Pseudomonadati</taxon>
        <taxon>Pseudomonadota</taxon>
        <taxon>Gammaproteobacteria</taxon>
        <taxon>Kangiellales</taxon>
        <taxon>Kangiellaceae</taxon>
        <taxon>Kangiella</taxon>
    </lineage>
</organism>
<evidence type="ECO:0008006" key="3">
    <source>
        <dbReference type="Google" id="ProtNLM"/>
    </source>
</evidence>
<evidence type="ECO:0000313" key="2">
    <source>
        <dbReference type="Proteomes" id="UP000001231"/>
    </source>
</evidence>
<dbReference type="HOGENOM" id="CLU_093441_0_0_6"/>
<reference evidence="1 2" key="1">
    <citation type="journal article" date="2009" name="Stand. Genomic Sci.">
        <title>Complete genome sequence of Kangiella koreensis type strain (SW-125).</title>
        <authorList>
            <person name="Han C."/>
            <person name="Sikorski J."/>
            <person name="Lapidus A."/>
            <person name="Nolan M."/>
            <person name="Glavina Del Rio T."/>
            <person name="Tice H."/>
            <person name="Cheng J.F."/>
            <person name="Lucas S."/>
            <person name="Chen F."/>
            <person name="Copeland A."/>
            <person name="Ivanova N."/>
            <person name="Mavromatis K."/>
            <person name="Ovchinnikova G."/>
            <person name="Pati A."/>
            <person name="Bruce D."/>
            <person name="Goodwin L."/>
            <person name="Pitluck S."/>
            <person name="Chen A."/>
            <person name="Palaniappan K."/>
            <person name="Land M."/>
            <person name="Hauser L."/>
            <person name="Chang Y.J."/>
            <person name="Jeffries C.D."/>
            <person name="Chain P."/>
            <person name="Saunders E."/>
            <person name="Brettin T."/>
            <person name="Goker M."/>
            <person name="Tindall B.J."/>
            <person name="Bristow J."/>
            <person name="Eisen J.A."/>
            <person name="Markowitz V."/>
            <person name="Hugenholtz P."/>
            <person name="Kyrpides N.C."/>
            <person name="Klenk H.P."/>
            <person name="Detter J.C."/>
        </authorList>
    </citation>
    <scope>NUCLEOTIDE SEQUENCE [LARGE SCALE GENOMIC DNA]</scope>
    <source>
        <strain evidence="2">DSM 16069 / KCTC 12182 / SW-125</strain>
    </source>
</reference>
<dbReference type="OrthoDB" id="5759008at2"/>
<evidence type="ECO:0000313" key="1">
    <source>
        <dbReference type="EMBL" id="ACV25464.1"/>
    </source>
</evidence>
<protein>
    <recommendedName>
        <fullName evidence="3">Wadjet protein JetD C-terminal domain-containing protein</fullName>
    </recommendedName>
</protein>
<keyword evidence="2" id="KW-1185">Reference proteome</keyword>
<gene>
    <name evidence="1" type="ordered locus">Kkor_0042</name>
</gene>
<dbReference type="KEGG" id="kko:Kkor_0042"/>
<dbReference type="AlphaFoldDB" id="C7R633"/>
<dbReference type="eggNOG" id="ENOG5031TI1">
    <property type="taxonomic scope" value="Bacteria"/>
</dbReference>
<dbReference type="RefSeq" id="WP_012799979.1">
    <property type="nucleotide sequence ID" value="NC_013166.1"/>
</dbReference>